<sequence>MSPSSVKLTAEVLNPKAAATAAAAAWIVAAVPVSALAPPAAISAAKPVSV</sequence>
<proteinExistence type="predicted"/>
<accession>A0A6J5ZC59</accession>
<dbReference type="AlphaFoldDB" id="A0A6J5ZC59"/>
<evidence type="ECO:0000313" key="1">
    <source>
        <dbReference type="EMBL" id="CAB4338169.1"/>
    </source>
</evidence>
<protein>
    <submittedName>
        <fullName evidence="1">Unannotated protein</fullName>
    </submittedName>
</protein>
<gene>
    <name evidence="1" type="ORF">UFOPK3547_00344</name>
</gene>
<reference evidence="1" key="1">
    <citation type="submission" date="2020-05" db="EMBL/GenBank/DDBJ databases">
        <authorList>
            <person name="Chiriac C."/>
            <person name="Salcher M."/>
            <person name="Ghai R."/>
            <person name="Kavagutti S V."/>
        </authorList>
    </citation>
    <scope>NUCLEOTIDE SEQUENCE</scope>
</reference>
<dbReference type="EMBL" id="CAESAN010000018">
    <property type="protein sequence ID" value="CAB4338169.1"/>
    <property type="molecule type" value="Genomic_DNA"/>
</dbReference>
<name>A0A6J5ZC59_9ZZZZ</name>
<organism evidence="1">
    <name type="scientific">freshwater metagenome</name>
    <dbReference type="NCBI Taxonomy" id="449393"/>
    <lineage>
        <taxon>unclassified sequences</taxon>
        <taxon>metagenomes</taxon>
        <taxon>ecological metagenomes</taxon>
    </lineage>
</organism>